<dbReference type="Gene3D" id="2.60.40.2700">
    <property type="match status" value="1"/>
</dbReference>
<comment type="caution">
    <text evidence="3">The sequence shown here is derived from an EMBL/GenBank/DDBJ whole genome shotgun (WGS) entry which is preliminary data.</text>
</comment>
<dbReference type="RefSeq" id="WP_107568717.1">
    <property type="nucleotide sequence ID" value="NZ_PYYB01000001.1"/>
</dbReference>
<dbReference type="EMBL" id="PYYB01000001">
    <property type="protein sequence ID" value="PTL60072.1"/>
    <property type="molecule type" value="Genomic_DNA"/>
</dbReference>
<evidence type="ECO:0000256" key="2">
    <source>
        <dbReference type="SAM" id="SignalP"/>
    </source>
</evidence>
<gene>
    <name evidence="3" type="ORF">C7Y72_10665</name>
</gene>
<name>A0A2T4ULE5_9ACTN</name>
<evidence type="ECO:0000313" key="3">
    <source>
        <dbReference type="EMBL" id="PTL60072.1"/>
    </source>
</evidence>
<dbReference type="PANTHER" id="PTHR46580">
    <property type="entry name" value="SENSOR KINASE-RELATED"/>
    <property type="match status" value="1"/>
</dbReference>
<keyword evidence="2" id="KW-0732">Signal</keyword>
<evidence type="ECO:0000256" key="1">
    <source>
        <dbReference type="SAM" id="MobiDB-lite"/>
    </source>
</evidence>
<dbReference type="OrthoDB" id="3275941at2"/>
<dbReference type="AlphaFoldDB" id="A0A2T4ULE5"/>
<organism evidence="3 4">
    <name type="scientific">Paraconexibacter algicola</name>
    <dbReference type="NCBI Taxonomy" id="2133960"/>
    <lineage>
        <taxon>Bacteria</taxon>
        <taxon>Bacillati</taxon>
        <taxon>Actinomycetota</taxon>
        <taxon>Thermoleophilia</taxon>
        <taxon>Solirubrobacterales</taxon>
        <taxon>Paraconexibacteraceae</taxon>
        <taxon>Paraconexibacter</taxon>
    </lineage>
</organism>
<feature type="region of interest" description="Disordered" evidence="1">
    <location>
        <begin position="513"/>
        <end position="542"/>
    </location>
</feature>
<feature type="compositionally biased region" description="Low complexity" evidence="1">
    <location>
        <begin position="513"/>
        <end position="523"/>
    </location>
</feature>
<feature type="chain" id="PRO_5038662637" description="VCBS repeat-containing protein" evidence="2">
    <location>
        <begin position="28"/>
        <end position="655"/>
    </location>
</feature>
<reference evidence="3 4" key="1">
    <citation type="submission" date="2018-03" db="EMBL/GenBank/DDBJ databases">
        <title>Aquarubrobacter algicola gen. nov., sp. nov., a novel actinobacterium isolated from shallow eutrophic lake during the end of cyanobacterial harmful algal blooms.</title>
        <authorList>
            <person name="Chun S.J."/>
        </authorList>
    </citation>
    <scope>NUCLEOTIDE SEQUENCE [LARGE SCALE GENOMIC DNA]</scope>
    <source>
        <strain evidence="3 4">Seoho-28</strain>
    </source>
</reference>
<dbReference type="InterPro" id="IPR028994">
    <property type="entry name" value="Integrin_alpha_N"/>
</dbReference>
<feature type="compositionally biased region" description="Gly residues" evidence="1">
    <location>
        <begin position="524"/>
        <end position="538"/>
    </location>
</feature>
<feature type="signal peptide" evidence="2">
    <location>
        <begin position="1"/>
        <end position="27"/>
    </location>
</feature>
<evidence type="ECO:0008006" key="5">
    <source>
        <dbReference type="Google" id="ProtNLM"/>
    </source>
</evidence>
<dbReference type="SUPFAM" id="SSF69318">
    <property type="entry name" value="Integrin alpha N-terminal domain"/>
    <property type="match status" value="1"/>
</dbReference>
<proteinExistence type="predicted"/>
<dbReference type="Proteomes" id="UP000240739">
    <property type="component" value="Unassembled WGS sequence"/>
</dbReference>
<evidence type="ECO:0000313" key="4">
    <source>
        <dbReference type="Proteomes" id="UP000240739"/>
    </source>
</evidence>
<accession>A0A2T4ULE5</accession>
<dbReference type="Gene3D" id="2.130.10.130">
    <property type="entry name" value="Integrin alpha, N-terminal"/>
    <property type="match status" value="1"/>
</dbReference>
<sequence>MGKGLGSAALGAAVVLLAAGDAAQAAAPPTFEVGASGFISPGTSATREPDVCVGDFDADGHLDVASASAFVISGAASVRVLVRYGTGTGALSAPVEALNVPTANSVRPTCATAQLTPGGAPELLLLVPNDANAYVATAAAGRTFTASSFPIGGFSAGIAAGDLDLDGDDDVVTLRVIPSGTGDGTDVLVPFENTGSGFVAGTARSTTLADPSRVELVDLGEDGRPDAVVSSQMSSAVVTHNALMTGVGFGAAVAAPGIGGLPGRNAVAVADVDADGRRDLLTSNGAVVRTSLGNGTGAFATPTSSVNPTVQSIVGTALATLDGDGDGAVDVVAGGPAATLGLDGSPFRGVTFIGKADPAARFQSFVSFTFGVTTNGTSGTEATQDLAQGDFDEDGRPDLVVATGGAAAADLPRIGILVNTTNVPSVRNVTAQAGSPTTATVRATVSGSTLAATAEVERVRPNGQVDVVAGSQQSLPAGSVAVPVEFPVAGLTAASTTSLRVVVRTTNGTVRSRSVTVTTPAEQAGGGGTTGTGGGPTSGSGTTTVTVEKLVPVPTPAAPGVLANRVAPKVKGRARVGQTLGCDVGVWTDGGRFSVRWLRGTTVIPKATSVVRKVTTADGGKQLRCRVTLRRADGATLTVRSAAVRVPKAAAKKRV</sequence>
<protein>
    <recommendedName>
        <fullName evidence="5">VCBS repeat-containing protein</fullName>
    </recommendedName>
</protein>
<dbReference type="PANTHER" id="PTHR46580:SF2">
    <property type="entry name" value="MAM DOMAIN-CONTAINING PROTEIN"/>
    <property type="match status" value="1"/>
</dbReference>
<keyword evidence="4" id="KW-1185">Reference proteome</keyword>